<dbReference type="RefSeq" id="WP_132222879.1">
    <property type="nucleotide sequence ID" value="NZ_SMGO01000002.1"/>
</dbReference>
<organism evidence="2 3">
    <name type="scientific">Albibacterium bauzanense</name>
    <dbReference type="NCBI Taxonomy" id="653929"/>
    <lineage>
        <taxon>Bacteria</taxon>
        <taxon>Pseudomonadati</taxon>
        <taxon>Bacteroidota</taxon>
        <taxon>Sphingobacteriia</taxon>
        <taxon>Sphingobacteriales</taxon>
        <taxon>Sphingobacteriaceae</taxon>
        <taxon>Albibacterium</taxon>
    </lineage>
</organism>
<evidence type="ECO:0008006" key="4">
    <source>
        <dbReference type="Google" id="ProtNLM"/>
    </source>
</evidence>
<keyword evidence="3" id="KW-1185">Reference proteome</keyword>
<keyword evidence="1" id="KW-0175">Coiled coil</keyword>
<name>A0A4R1LTW2_9SPHI</name>
<accession>A0A4R1LTW2</accession>
<dbReference type="AlphaFoldDB" id="A0A4R1LTW2"/>
<evidence type="ECO:0000256" key="1">
    <source>
        <dbReference type="SAM" id="Coils"/>
    </source>
</evidence>
<comment type="caution">
    <text evidence="2">The sequence shown here is derived from an EMBL/GenBank/DDBJ whole genome shotgun (WGS) entry which is preliminary data.</text>
</comment>
<evidence type="ECO:0000313" key="3">
    <source>
        <dbReference type="Proteomes" id="UP000294616"/>
    </source>
</evidence>
<feature type="coiled-coil region" evidence="1">
    <location>
        <begin position="552"/>
        <end position="579"/>
    </location>
</feature>
<evidence type="ECO:0000313" key="2">
    <source>
        <dbReference type="EMBL" id="TCK82768.1"/>
    </source>
</evidence>
<dbReference type="Proteomes" id="UP000294616">
    <property type="component" value="Unassembled WGS sequence"/>
</dbReference>
<gene>
    <name evidence="2" type="ORF">C8N28_1353</name>
</gene>
<reference evidence="2 3" key="1">
    <citation type="submission" date="2019-03" db="EMBL/GenBank/DDBJ databases">
        <title>Genomic Encyclopedia of Archaeal and Bacterial Type Strains, Phase II (KMG-II): from individual species to whole genera.</title>
        <authorList>
            <person name="Goeker M."/>
        </authorList>
    </citation>
    <scope>NUCLEOTIDE SEQUENCE [LARGE SCALE GENOMIC DNA]</scope>
    <source>
        <strain evidence="2 3">DSM 22554</strain>
    </source>
</reference>
<dbReference type="OrthoDB" id="814802at2"/>
<dbReference type="EMBL" id="SMGO01000002">
    <property type="protein sequence ID" value="TCK82768.1"/>
    <property type="molecule type" value="Genomic_DNA"/>
</dbReference>
<sequence length="593" mass="68155">MKRIWKVLIAILVVLILIVAVGSWYISRHWKPILSERLQALVNASSDGLYHLSYEDFDFSWYSGNAYLTNVSLTPIKEVYERLKTTGDAPDNQYSIQVKSIKIKNFHPTRLYKQQRLNVDEIMVQDPTVLVMNEDLSQNDSILVKEKKTPYQKLSKILKELRIDNFNVNNLNFTYRNNTLKDSKETKLKNINIAVHDFLIDSLSQKDSSRIYYSSGVDFKMDSYQIATRDSMYYINLSAIDFSTTDKRLKINRVELKPRQSKADFYKVVEKPTERFDLAFDSLLIENINIPELLNNQRFHAQRIDIGKGAVEIYNNTNYARTPASKKGKDPQQQLQKLAWNLNIDTLNLLNTDIVYEELSKVTQETGKLSFNNSTIRFTNVTNDSIAISRNAIMGVFMQSKFMNAATLETNLHFDLVSEIGAFEFQGKLNAMNGRVLNRVLMPLAEVEINSANIRSLAFNFKANERDARGTVNFRYNNLKVKLLMLEEKGVVKSKIASTVANSFIINSSNPTELGEYIPGVVYYRRPSTYSIFKFMWKSIFQGVKTSVGVSAEREMKLKKTAEQTKQRVENTKQAAQKVGSFIKGVFKKKEEE</sequence>
<protein>
    <recommendedName>
        <fullName evidence="4">AsmA-like protein</fullName>
    </recommendedName>
</protein>
<proteinExistence type="predicted"/>